<dbReference type="InterPro" id="IPR008949">
    <property type="entry name" value="Isoprenoid_synthase_dom_sf"/>
</dbReference>
<sequence>MAVDHYENFPVASVLLPRRLRRAVADIYRFARSADDIADEGAADDAQRLAALAAYRAELHRIAQGKPGARPIADPQLARVFDPLADTIARHQLPITPFYDLLSAFEQDVTVKRYADMSALLDYCARSANPVGRLMLHLYGAATPGNVRDADAICTGLQLTNFWQDVRIDWRKQRVYLPQDTLLRHGVTEEDIAACRLTPEWEGLMRELVAHARALLHSGAPLARRLPGRIGLELRLVVQGGLRILERIEGARFDVFMNRPELGPKDWALMIWKALRHG</sequence>
<dbReference type="SUPFAM" id="SSF48576">
    <property type="entry name" value="Terpenoid synthases"/>
    <property type="match status" value="1"/>
</dbReference>
<dbReference type="AlphaFoldDB" id="A0A1W6YYK2"/>
<name>A0A1W6YYK2_9BORD</name>
<dbReference type="SFLD" id="SFLDG01212">
    <property type="entry name" value="Phytoene_synthase_like"/>
    <property type="match status" value="1"/>
</dbReference>
<dbReference type="Pfam" id="PF00494">
    <property type="entry name" value="SQS_PSY"/>
    <property type="match status" value="1"/>
</dbReference>
<dbReference type="Proteomes" id="UP000194139">
    <property type="component" value="Chromosome"/>
</dbReference>
<dbReference type="GO" id="GO:0016114">
    <property type="term" value="P:terpenoid biosynthetic process"/>
    <property type="evidence" value="ECO:0007669"/>
    <property type="project" value="UniProtKB-ARBA"/>
</dbReference>
<dbReference type="InterPro" id="IPR017827">
    <property type="entry name" value="HSQ_synthase_HpnC"/>
</dbReference>
<evidence type="ECO:0000313" key="1">
    <source>
        <dbReference type="EMBL" id="ARP86071.1"/>
    </source>
</evidence>
<dbReference type="RefSeq" id="WP_086071976.1">
    <property type="nucleotide sequence ID" value="NZ_CP021109.1"/>
</dbReference>
<dbReference type="NCBIfam" id="TIGR03464">
    <property type="entry name" value="HpnC"/>
    <property type="match status" value="1"/>
</dbReference>
<dbReference type="GO" id="GO:0004311">
    <property type="term" value="F:geranylgeranyl diphosphate synthase activity"/>
    <property type="evidence" value="ECO:0007669"/>
    <property type="project" value="InterPro"/>
</dbReference>
<dbReference type="CDD" id="cd00683">
    <property type="entry name" value="Trans_IPPS_HH"/>
    <property type="match status" value="1"/>
</dbReference>
<dbReference type="InterPro" id="IPR044843">
    <property type="entry name" value="Trans_IPPS_bact-type"/>
</dbReference>
<dbReference type="InterPro" id="IPR002060">
    <property type="entry name" value="Squ/phyt_synthse"/>
</dbReference>
<protein>
    <submittedName>
        <fullName evidence="1">Squalene synthase HpnC</fullName>
    </submittedName>
</protein>
<accession>A0A1W6YYK2</accession>
<proteinExistence type="predicted"/>
<dbReference type="InterPro" id="IPR033904">
    <property type="entry name" value="Trans_IPPS_HH"/>
</dbReference>
<dbReference type="GO" id="GO:0051996">
    <property type="term" value="F:squalene synthase [NAD(P)H] activity"/>
    <property type="evidence" value="ECO:0007669"/>
    <property type="project" value="InterPro"/>
</dbReference>
<dbReference type="PANTHER" id="PTHR31480">
    <property type="entry name" value="BIFUNCTIONAL LYCOPENE CYCLASE/PHYTOENE SYNTHASE"/>
    <property type="match status" value="1"/>
</dbReference>
<dbReference type="EMBL" id="CP021109">
    <property type="protein sequence ID" value="ARP86071.1"/>
    <property type="molecule type" value="Genomic_DNA"/>
</dbReference>
<dbReference type="SFLD" id="SFLDS00005">
    <property type="entry name" value="Isoprenoid_Synthase_Type_I"/>
    <property type="match status" value="1"/>
</dbReference>
<evidence type="ECO:0000313" key="2">
    <source>
        <dbReference type="Proteomes" id="UP000194139"/>
    </source>
</evidence>
<reference evidence="1 2" key="1">
    <citation type="submission" date="2017-05" db="EMBL/GenBank/DDBJ databases">
        <title>Complete and WGS of Bordetella genogroups.</title>
        <authorList>
            <person name="Spilker T."/>
            <person name="LiPuma J."/>
        </authorList>
    </citation>
    <scope>NUCLEOTIDE SEQUENCE [LARGE SCALE GENOMIC DNA]</scope>
    <source>
        <strain evidence="1 2">AU17164</strain>
    </source>
</reference>
<dbReference type="Gene3D" id="1.10.600.10">
    <property type="entry name" value="Farnesyl Diphosphate Synthase"/>
    <property type="match status" value="1"/>
</dbReference>
<keyword evidence="2" id="KW-1185">Reference proteome</keyword>
<gene>
    <name evidence="1" type="ORF">CAL13_07550</name>
</gene>
<organism evidence="1 2">
    <name type="scientific">Bordetella genomosp. 9</name>
    <dbReference type="NCBI Taxonomy" id="1416803"/>
    <lineage>
        <taxon>Bacteria</taxon>
        <taxon>Pseudomonadati</taxon>
        <taxon>Pseudomonadota</taxon>
        <taxon>Betaproteobacteria</taxon>
        <taxon>Burkholderiales</taxon>
        <taxon>Alcaligenaceae</taxon>
        <taxon>Bordetella</taxon>
    </lineage>
</organism>
<dbReference type="SFLD" id="SFLDG01018">
    <property type="entry name" value="Squalene/Phytoene_Synthase_Lik"/>
    <property type="match status" value="1"/>
</dbReference>